<evidence type="ECO:0000313" key="4">
    <source>
        <dbReference type="Proteomes" id="UP000222163"/>
    </source>
</evidence>
<keyword evidence="5" id="KW-1185">Reference proteome</keyword>
<accession>A0A2G1BSW6</accession>
<evidence type="ECO:0000313" key="2">
    <source>
        <dbReference type="EMBL" id="MDP2542493.1"/>
    </source>
</evidence>
<comment type="caution">
    <text evidence="3">The sequence shown here is derived from an EMBL/GenBank/DDBJ whole genome shotgun (WGS) entry which is preliminary data.</text>
</comment>
<evidence type="ECO:0000256" key="1">
    <source>
        <dbReference type="SAM" id="SignalP"/>
    </source>
</evidence>
<organism evidence="3 4">
    <name type="scientific">Tenacibaculum discolor</name>
    <dbReference type="NCBI Taxonomy" id="361581"/>
    <lineage>
        <taxon>Bacteria</taxon>
        <taxon>Pseudomonadati</taxon>
        <taxon>Bacteroidota</taxon>
        <taxon>Flavobacteriia</taxon>
        <taxon>Flavobacteriales</taxon>
        <taxon>Flavobacteriaceae</taxon>
        <taxon>Tenacibaculum</taxon>
    </lineage>
</organism>
<dbReference type="AlphaFoldDB" id="A0A2G1BSW6"/>
<evidence type="ECO:0000313" key="5">
    <source>
        <dbReference type="Proteomes" id="UP001242342"/>
    </source>
</evidence>
<sequence length="176" mass="20238">MKKFVFGLLFLGLTSLVHSQNNGVAKNIILEPVTIKPLNLSYLNEVQHKDTPELVKNLENEAARYDITEDPIFDREFEAYEVIFRTKKDGGTTGLITATYDSNGKIMSSIERYKNILLPKVVRTAITNKYPGWSIHKDVYLVTYRNNSNSKKVFKVQIRKDGKRKNLKLDYDGNIH</sequence>
<reference evidence="3 4" key="1">
    <citation type="journal article" date="2016" name="Nat. Commun.">
        <title>Microbial interactions lead to rapid micro-scale successions on model marine particles.</title>
        <authorList>
            <person name="Datta M.S."/>
            <person name="Sliwerska E."/>
            <person name="Gore J."/>
            <person name="Polz M.F."/>
            <person name="Cordero O.X."/>
        </authorList>
    </citation>
    <scope>NUCLEOTIDE SEQUENCE [LARGE SCALE GENOMIC DNA]</scope>
    <source>
        <strain evidence="3 4">4G03</strain>
    </source>
</reference>
<keyword evidence="1" id="KW-0732">Signal</keyword>
<protein>
    <recommendedName>
        <fullName evidence="6">Nicotinate-nucleotide adenylyltransferase</fullName>
    </recommendedName>
</protein>
<reference evidence="3" key="2">
    <citation type="submission" date="2017-10" db="EMBL/GenBank/DDBJ databases">
        <authorList>
            <person name="Enke T.N."/>
            <person name="Cordero O.X."/>
        </authorList>
    </citation>
    <scope>NUCLEOTIDE SEQUENCE</scope>
    <source>
        <strain evidence="3">4G03</strain>
    </source>
</reference>
<dbReference type="Gene3D" id="3.10.450.360">
    <property type="match status" value="1"/>
</dbReference>
<dbReference type="Proteomes" id="UP000222163">
    <property type="component" value="Unassembled WGS sequence"/>
</dbReference>
<dbReference type="RefSeq" id="WP_099215983.1">
    <property type="nucleotide sequence ID" value="NZ_JAUYVU010000011.1"/>
</dbReference>
<gene>
    <name evidence="3" type="ORF">CSC81_12010</name>
    <name evidence="2" type="ORF">Q8W23_13510</name>
</gene>
<proteinExistence type="predicted"/>
<evidence type="ECO:0008006" key="6">
    <source>
        <dbReference type="Google" id="ProtNLM"/>
    </source>
</evidence>
<feature type="signal peptide" evidence="1">
    <location>
        <begin position="1"/>
        <end position="19"/>
    </location>
</feature>
<dbReference type="EMBL" id="JAUYVU010000011">
    <property type="protein sequence ID" value="MDP2542493.1"/>
    <property type="molecule type" value="Genomic_DNA"/>
</dbReference>
<reference evidence="2 5" key="3">
    <citation type="submission" date="2023-07" db="EMBL/GenBank/DDBJ databases">
        <title>Genome content predicts the carbon catabolic preferences of heterotrophic bacteria.</title>
        <authorList>
            <person name="Gralka M."/>
        </authorList>
    </citation>
    <scope>NUCLEOTIDE SEQUENCE [LARGE SCALE GENOMIC DNA]</scope>
    <source>
        <strain evidence="2 5">4G03</strain>
    </source>
</reference>
<dbReference type="Proteomes" id="UP001242342">
    <property type="component" value="Unassembled WGS sequence"/>
</dbReference>
<dbReference type="EMBL" id="PDUU01000009">
    <property type="protein sequence ID" value="PHN97127.1"/>
    <property type="molecule type" value="Genomic_DNA"/>
</dbReference>
<evidence type="ECO:0000313" key="3">
    <source>
        <dbReference type="EMBL" id="PHN97127.1"/>
    </source>
</evidence>
<dbReference type="SUPFAM" id="SSF160574">
    <property type="entry name" value="BT0923-like"/>
    <property type="match status" value="1"/>
</dbReference>
<feature type="chain" id="PRO_5013565197" description="Nicotinate-nucleotide adenylyltransferase" evidence="1">
    <location>
        <begin position="20"/>
        <end position="176"/>
    </location>
</feature>
<name>A0A2G1BSW6_9FLAO</name>